<evidence type="ECO:0008006" key="4">
    <source>
        <dbReference type="Google" id="ProtNLM"/>
    </source>
</evidence>
<evidence type="ECO:0000256" key="1">
    <source>
        <dbReference type="SAM" id="MobiDB-lite"/>
    </source>
</evidence>
<keyword evidence="3" id="KW-1185">Reference proteome</keyword>
<reference evidence="2 3" key="1">
    <citation type="journal article" date="2019" name="Int. J. Syst. Evol. Microbiol.">
        <title>The Global Catalogue of Microorganisms (GCM) 10K type strain sequencing project: providing services to taxonomists for standard genome sequencing and annotation.</title>
        <authorList>
            <consortium name="The Broad Institute Genomics Platform"/>
            <consortium name="The Broad Institute Genome Sequencing Center for Infectious Disease"/>
            <person name="Wu L."/>
            <person name="Ma J."/>
        </authorList>
    </citation>
    <scope>NUCLEOTIDE SEQUENCE [LARGE SCALE GENOMIC DNA]</scope>
    <source>
        <strain evidence="2 3">CGMCC 1.12543</strain>
    </source>
</reference>
<dbReference type="Proteomes" id="UP001596099">
    <property type="component" value="Unassembled WGS sequence"/>
</dbReference>
<feature type="region of interest" description="Disordered" evidence="1">
    <location>
        <begin position="14"/>
        <end position="42"/>
    </location>
</feature>
<sequence>MCHHIGDFELEELSASEKREVAEEHSDEELADLGVSRDELLA</sequence>
<dbReference type="RefSeq" id="WP_282594457.1">
    <property type="nucleotide sequence ID" value="NZ_JALLGW010000001.1"/>
</dbReference>
<evidence type="ECO:0000313" key="3">
    <source>
        <dbReference type="Proteomes" id="UP001596099"/>
    </source>
</evidence>
<dbReference type="AlphaFoldDB" id="A0ABD5RMD4"/>
<dbReference type="EMBL" id="JBHSQH010000001">
    <property type="protein sequence ID" value="MFC5971474.1"/>
    <property type="molecule type" value="Genomic_DNA"/>
</dbReference>
<organism evidence="2 3">
    <name type="scientific">Halomarina salina</name>
    <dbReference type="NCBI Taxonomy" id="1872699"/>
    <lineage>
        <taxon>Archaea</taxon>
        <taxon>Methanobacteriati</taxon>
        <taxon>Methanobacteriota</taxon>
        <taxon>Stenosarchaea group</taxon>
        <taxon>Halobacteria</taxon>
        <taxon>Halobacteriales</taxon>
        <taxon>Natronomonadaceae</taxon>
        <taxon>Halomarina</taxon>
    </lineage>
</organism>
<evidence type="ECO:0000313" key="2">
    <source>
        <dbReference type="EMBL" id="MFC5971474.1"/>
    </source>
</evidence>
<feature type="compositionally biased region" description="Basic and acidic residues" evidence="1">
    <location>
        <begin position="15"/>
        <end position="24"/>
    </location>
</feature>
<proteinExistence type="predicted"/>
<accession>A0ABD5RMD4</accession>
<name>A0ABD5RMD4_9EURY</name>
<comment type="caution">
    <text evidence="2">The sequence shown here is derived from an EMBL/GenBank/DDBJ whole genome shotgun (WGS) entry which is preliminary data.</text>
</comment>
<gene>
    <name evidence="2" type="ORF">ACFPYI_09045</name>
</gene>
<protein>
    <recommendedName>
        <fullName evidence="4">DUF1127 domain-containing protein</fullName>
    </recommendedName>
</protein>